<dbReference type="InterPro" id="IPR027417">
    <property type="entry name" value="P-loop_NTPase"/>
</dbReference>
<organism evidence="4 6">
    <name type="scientific">Araneus ventricosus</name>
    <name type="common">Orbweaver spider</name>
    <name type="synonym">Epeira ventricosa</name>
    <dbReference type="NCBI Taxonomy" id="182803"/>
    <lineage>
        <taxon>Eukaryota</taxon>
        <taxon>Metazoa</taxon>
        <taxon>Ecdysozoa</taxon>
        <taxon>Arthropoda</taxon>
        <taxon>Chelicerata</taxon>
        <taxon>Arachnida</taxon>
        <taxon>Araneae</taxon>
        <taxon>Araneomorphae</taxon>
        <taxon>Entelegynae</taxon>
        <taxon>Araneoidea</taxon>
        <taxon>Araneidae</taxon>
        <taxon>Araneus</taxon>
    </lineage>
</organism>
<sequence>DCCVSFYHHTKNLPAYRFEDGEFDEFFELFINGEVDFGDYFDTTLSWWEHRNDPNVLFITYEEIKKDPKNSVLKISGFIGTEYRVSHCG</sequence>
<dbReference type="Pfam" id="PF00685">
    <property type="entry name" value="Sulfotransfer_1"/>
    <property type="match status" value="1"/>
</dbReference>
<evidence type="ECO:0000259" key="3">
    <source>
        <dbReference type="Pfam" id="PF00685"/>
    </source>
</evidence>
<dbReference type="OrthoDB" id="6507163at2759"/>
<keyword evidence="6" id="KW-1185">Reference proteome</keyword>
<evidence type="ECO:0000313" key="6">
    <source>
        <dbReference type="Proteomes" id="UP000499080"/>
    </source>
</evidence>
<keyword evidence="2" id="KW-0808">Transferase</keyword>
<proteinExistence type="inferred from homology"/>
<dbReference type="Proteomes" id="UP000499080">
    <property type="component" value="Unassembled WGS sequence"/>
</dbReference>
<dbReference type="Gene3D" id="3.40.50.300">
    <property type="entry name" value="P-loop containing nucleotide triphosphate hydrolases"/>
    <property type="match status" value="1"/>
</dbReference>
<accession>A0A4Y2ABM1</accession>
<gene>
    <name evidence="4" type="ORF">AVEN_24781_1</name>
    <name evidence="5" type="ORF">AVEN_49090_1</name>
</gene>
<dbReference type="EMBL" id="BGPR01231520">
    <property type="protein sequence ID" value="GBL77202.1"/>
    <property type="molecule type" value="Genomic_DNA"/>
</dbReference>
<protein>
    <recommendedName>
        <fullName evidence="3">Sulfotransferase domain-containing protein</fullName>
    </recommendedName>
</protein>
<comment type="similarity">
    <text evidence="1">Belongs to the sulfotransferase 1 family.</text>
</comment>
<dbReference type="PANTHER" id="PTHR11783">
    <property type="entry name" value="SULFOTRANSFERASE SULT"/>
    <property type="match status" value="1"/>
</dbReference>
<dbReference type="AlphaFoldDB" id="A0A4Y2ABM1"/>
<dbReference type="GO" id="GO:0008146">
    <property type="term" value="F:sulfotransferase activity"/>
    <property type="evidence" value="ECO:0007669"/>
    <property type="project" value="InterPro"/>
</dbReference>
<evidence type="ECO:0000313" key="5">
    <source>
        <dbReference type="EMBL" id="GBL77229.1"/>
    </source>
</evidence>
<comment type="caution">
    <text evidence="4">The sequence shown here is derived from an EMBL/GenBank/DDBJ whole genome shotgun (WGS) entry which is preliminary data.</text>
</comment>
<evidence type="ECO:0000256" key="2">
    <source>
        <dbReference type="ARBA" id="ARBA00022679"/>
    </source>
</evidence>
<dbReference type="EMBL" id="BGPR01231526">
    <property type="protein sequence ID" value="GBL77229.1"/>
    <property type="molecule type" value="Genomic_DNA"/>
</dbReference>
<evidence type="ECO:0000256" key="1">
    <source>
        <dbReference type="ARBA" id="ARBA00005771"/>
    </source>
</evidence>
<feature type="non-terminal residue" evidence="4">
    <location>
        <position position="1"/>
    </location>
</feature>
<feature type="domain" description="Sulfotransferase" evidence="3">
    <location>
        <begin position="1"/>
        <end position="82"/>
    </location>
</feature>
<evidence type="ECO:0000313" key="4">
    <source>
        <dbReference type="EMBL" id="GBL77202.1"/>
    </source>
</evidence>
<dbReference type="InterPro" id="IPR000863">
    <property type="entry name" value="Sulfotransferase_dom"/>
</dbReference>
<reference evidence="4 6" key="1">
    <citation type="journal article" date="2019" name="Sci. Rep.">
        <title>Orb-weaving spider Araneus ventricosus genome elucidates the spidroin gene catalogue.</title>
        <authorList>
            <person name="Kono N."/>
            <person name="Nakamura H."/>
            <person name="Ohtoshi R."/>
            <person name="Moran D.A.P."/>
            <person name="Shinohara A."/>
            <person name="Yoshida Y."/>
            <person name="Fujiwara M."/>
            <person name="Mori M."/>
            <person name="Tomita M."/>
            <person name="Arakawa K."/>
        </authorList>
    </citation>
    <scope>NUCLEOTIDE SEQUENCE [LARGE SCALE GENOMIC DNA]</scope>
</reference>
<name>A0A4Y2ABM1_ARAVE</name>
<dbReference type="SUPFAM" id="SSF52540">
    <property type="entry name" value="P-loop containing nucleoside triphosphate hydrolases"/>
    <property type="match status" value="1"/>
</dbReference>